<reference evidence="1 2" key="2">
    <citation type="journal article" date="2013" name="Genome Announc.">
        <title>Genome Sequence of Growth-Improving Paenibacillus mucilaginosus Strain KNP414.</title>
        <authorList>
            <person name="Lu J.J."/>
            <person name="Wang J.F."/>
            <person name="Hu X.F."/>
        </authorList>
    </citation>
    <scope>NUCLEOTIDE SEQUENCE [LARGE SCALE GENOMIC DNA]</scope>
    <source>
        <strain evidence="1 2">KNP414</strain>
    </source>
</reference>
<accession>F8F9Z2</accession>
<gene>
    <name evidence="1" type="ordered locus">KNP414_06671</name>
</gene>
<dbReference type="AlphaFoldDB" id="F8F9Z2"/>
<sequence length="177" mass="20069">MQEYITMAEALSVRAAITRRLHHLMQERMQNSTTVIEKGEQAEYPSRTVDLITEEIEKTSADYRTLDVLIAKANITHTIRWNDRDLTVLEAIELAKQTRSEIQMLNMLGAVKKMDRQVSRGGSSDGGKPLFTVALYDPEAYSRAAQKKEREAVRLSSLIEQSNHTHKLPFDASAYMG</sequence>
<dbReference type="Gene3D" id="6.10.320.10">
    <property type="match status" value="1"/>
</dbReference>
<proteinExistence type="predicted"/>
<dbReference type="PATRIC" id="fig|1036673.3.peg.6219"/>
<dbReference type="KEGG" id="pms:KNP414_06671"/>
<organism evidence="1 2">
    <name type="scientific">Paenibacillus mucilaginosus (strain KNP414)</name>
    <dbReference type="NCBI Taxonomy" id="1036673"/>
    <lineage>
        <taxon>Bacteria</taxon>
        <taxon>Bacillati</taxon>
        <taxon>Bacillota</taxon>
        <taxon>Bacilli</taxon>
        <taxon>Bacillales</taxon>
        <taxon>Paenibacillaceae</taxon>
        <taxon>Paenibacillus</taxon>
    </lineage>
</organism>
<protein>
    <submittedName>
        <fullName evidence="1">Uncharacterized protein</fullName>
    </submittedName>
</protein>
<dbReference type="HOGENOM" id="CLU_132077_0_0_9"/>
<dbReference type="Proteomes" id="UP000006620">
    <property type="component" value="Chromosome"/>
</dbReference>
<dbReference type="EMBL" id="CP002869">
    <property type="protein sequence ID" value="AEI45190.1"/>
    <property type="molecule type" value="Genomic_DNA"/>
</dbReference>
<evidence type="ECO:0000313" key="2">
    <source>
        <dbReference type="Proteomes" id="UP000006620"/>
    </source>
</evidence>
<name>F8F9Z2_PAEMK</name>
<evidence type="ECO:0000313" key="1">
    <source>
        <dbReference type="EMBL" id="AEI45190.1"/>
    </source>
</evidence>
<dbReference type="RefSeq" id="WP_013920334.1">
    <property type="nucleotide sequence ID" value="NC_015690.1"/>
</dbReference>
<reference evidence="2" key="1">
    <citation type="submission" date="2011-06" db="EMBL/GenBank/DDBJ databases">
        <title>Complete genome sequence of Paenibacillus mucilaginosus KNP414.</title>
        <authorList>
            <person name="Wang J."/>
            <person name="Hu S."/>
            <person name="Hu X."/>
            <person name="Zhang B."/>
            <person name="Dong D."/>
            <person name="Zhang S."/>
            <person name="Zhao K."/>
            <person name="Wu D."/>
        </authorList>
    </citation>
    <scope>NUCLEOTIDE SEQUENCE [LARGE SCALE GENOMIC DNA]</scope>
    <source>
        <strain evidence="2">KNP414</strain>
    </source>
</reference>